<organism evidence="1 2">
    <name type="scientific">Butyricimonas hominis</name>
    <dbReference type="NCBI Taxonomy" id="2763032"/>
    <lineage>
        <taxon>Bacteria</taxon>
        <taxon>Pseudomonadati</taxon>
        <taxon>Bacteroidota</taxon>
        <taxon>Bacteroidia</taxon>
        <taxon>Bacteroidales</taxon>
        <taxon>Odoribacteraceae</taxon>
        <taxon>Butyricimonas</taxon>
    </lineage>
</organism>
<evidence type="ECO:0000313" key="2">
    <source>
        <dbReference type="Proteomes" id="UP000646484"/>
    </source>
</evidence>
<dbReference type="Pfam" id="PF02482">
    <property type="entry name" value="Ribosomal_S30AE"/>
    <property type="match status" value="1"/>
</dbReference>
<dbReference type="RefSeq" id="WP_186976743.1">
    <property type="nucleotide sequence ID" value="NZ_JACOOH010000006.1"/>
</dbReference>
<sequence length="98" mass="11450">MEIRINPVGFSVNPVLEEFINKKFSKLEKYHDGIMGVDVTLKLEKDDQLENKLTEVHVDIKGQEVFAKKNAKTFEETVDELYDVLKRQLVKAKEKREN</sequence>
<gene>
    <name evidence="1" type="primary">raiA</name>
    <name evidence="1" type="ORF">H8S64_13880</name>
</gene>
<dbReference type="NCBIfam" id="TIGR00741">
    <property type="entry name" value="yfiA"/>
    <property type="match status" value="1"/>
</dbReference>
<dbReference type="InterPro" id="IPR036567">
    <property type="entry name" value="RHF-like"/>
</dbReference>
<protein>
    <submittedName>
        <fullName evidence="1">Ribosome-associated translation inhibitor RaiA</fullName>
    </submittedName>
</protein>
<keyword evidence="2" id="KW-1185">Reference proteome</keyword>
<dbReference type="Proteomes" id="UP000646484">
    <property type="component" value="Unassembled WGS sequence"/>
</dbReference>
<dbReference type="SUPFAM" id="SSF69754">
    <property type="entry name" value="Ribosome binding protein Y (YfiA homologue)"/>
    <property type="match status" value="1"/>
</dbReference>
<proteinExistence type="predicted"/>
<dbReference type="Gene3D" id="3.30.160.100">
    <property type="entry name" value="Ribosome hibernation promotion factor-like"/>
    <property type="match status" value="1"/>
</dbReference>
<dbReference type="CDD" id="cd00552">
    <property type="entry name" value="RaiA"/>
    <property type="match status" value="1"/>
</dbReference>
<reference evidence="1 2" key="1">
    <citation type="submission" date="2020-08" db="EMBL/GenBank/DDBJ databases">
        <title>Genome public.</title>
        <authorList>
            <person name="Liu C."/>
            <person name="Sun Q."/>
        </authorList>
    </citation>
    <scope>NUCLEOTIDE SEQUENCE [LARGE SCALE GENOMIC DNA]</scope>
    <source>
        <strain evidence="1 2">NSJ-56</strain>
    </source>
</reference>
<comment type="caution">
    <text evidence="1">The sequence shown here is derived from an EMBL/GenBank/DDBJ whole genome shotgun (WGS) entry which is preliminary data.</text>
</comment>
<name>A0ABR7D2X9_9BACT</name>
<evidence type="ECO:0000313" key="1">
    <source>
        <dbReference type="EMBL" id="MBC5622189.1"/>
    </source>
</evidence>
<dbReference type="InterPro" id="IPR003489">
    <property type="entry name" value="RHF/RaiA"/>
</dbReference>
<accession>A0ABR7D2X9</accession>
<dbReference type="EMBL" id="JACOOH010000006">
    <property type="protein sequence ID" value="MBC5622189.1"/>
    <property type="molecule type" value="Genomic_DNA"/>
</dbReference>